<name>A0AAE1KFV0_PETCI</name>
<keyword evidence="3" id="KW-1185">Reference proteome</keyword>
<evidence type="ECO:0000313" key="3">
    <source>
        <dbReference type="Proteomes" id="UP001286313"/>
    </source>
</evidence>
<dbReference type="Proteomes" id="UP001286313">
    <property type="component" value="Unassembled WGS sequence"/>
</dbReference>
<feature type="compositionally biased region" description="Polar residues" evidence="1">
    <location>
        <begin position="987"/>
        <end position="1026"/>
    </location>
</feature>
<reference evidence="2" key="1">
    <citation type="submission" date="2023-10" db="EMBL/GenBank/DDBJ databases">
        <title>Genome assemblies of two species of porcelain crab, Petrolisthes cinctipes and Petrolisthes manimaculis (Anomura: Porcellanidae).</title>
        <authorList>
            <person name="Angst P."/>
        </authorList>
    </citation>
    <scope>NUCLEOTIDE SEQUENCE</scope>
    <source>
        <strain evidence="2">PB745_01</strain>
        <tissue evidence="2">Gill</tissue>
    </source>
</reference>
<evidence type="ECO:0000313" key="2">
    <source>
        <dbReference type="EMBL" id="KAK3871478.1"/>
    </source>
</evidence>
<proteinExistence type="predicted"/>
<dbReference type="EMBL" id="JAWQEG010002508">
    <property type="protein sequence ID" value="KAK3871478.1"/>
    <property type="molecule type" value="Genomic_DNA"/>
</dbReference>
<dbReference type="PANTHER" id="PTHR14918">
    <property type="entry name" value="KICSTOR COMPLEX PROTEIN SZT2"/>
    <property type="match status" value="1"/>
</dbReference>
<comment type="caution">
    <text evidence="2">The sequence shown here is derived from an EMBL/GenBank/DDBJ whole genome shotgun (WGS) entry which is preliminary data.</text>
</comment>
<dbReference type="GO" id="GO:0005777">
    <property type="term" value="C:peroxisome"/>
    <property type="evidence" value="ECO:0007669"/>
    <property type="project" value="InterPro"/>
</dbReference>
<evidence type="ECO:0000256" key="1">
    <source>
        <dbReference type="SAM" id="MobiDB-lite"/>
    </source>
</evidence>
<organism evidence="2 3">
    <name type="scientific">Petrolisthes cinctipes</name>
    <name type="common">Flat porcelain crab</name>
    <dbReference type="NCBI Taxonomy" id="88211"/>
    <lineage>
        <taxon>Eukaryota</taxon>
        <taxon>Metazoa</taxon>
        <taxon>Ecdysozoa</taxon>
        <taxon>Arthropoda</taxon>
        <taxon>Crustacea</taxon>
        <taxon>Multicrustacea</taxon>
        <taxon>Malacostraca</taxon>
        <taxon>Eumalacostraca</taxon>
        <taxon>Eucarida</taxon>
        <taxon>Decapoda</taxon>
        <taxon>Pleocyemata</taxon>
        <taxon>Anomura</taxon>
        <taxon>Galatheoidea</taxon>
        <taxon>Porcellanidae</taxon>
        <taxon>Petrolisthes</taxon>
    </lineage>
</organism>
<feature type="compositionally biased region" description="Low complexity" evidence="1">
    <location>
        <begin position="1058"/>
        <end position="1089"/>
    </location>
</feature>
<dbReference type="InterPro" id="IPR033228">
    <property type="entry name" value="SZT2"/>
</dbReference>
<dbReference type="AlphaFoldDB" id="A0AAE1KFV0"/>
<protein>
    <recommendedName>
        <fullName evidence="4">Protein SZT2</fullName>
    </recommendedName>
</protein>
<sequence length="1151" mass="127695">MTSTNEPATEEEGAEVLEAERVYILMKREYRISRNARAEWYLHRINGILTFPRRVDLSDEGDELDVVSVIPFKVTPEWDYDTSHLYRYRVTHRTRLHFLARKYRLVFCLDLSPSTWSVDAAAASVRLDQAFHTLARCLRGIVRPFYVPGSQLLFQPEIYITILGHTPCPRWPVQQVLVQGWLLAAHNLAEFLQAVHHKLTALEAQLAQATAQSYNQTDNNNTLTNGGGTSVAGTVIAGAPMTSVGGEGEIPTTPLFVSPDIGFVDMLRYGIVALQLLPENSCAGIVVITDGVISLPDAKSFESLLVQLRNQTVACSFLQLGSVYHPQGSLGYVPFTDLMAFLASATFGAYLTVLPELDDGNYDNHMNDYHKSLLSWNFQTLSCITPYPCCSSPSPSPNGLKSVLQAAPKTMELMKKKEREHQLATSLSAVLSCRLREGYAIKEVSLSDDQIQLVMVLPWKYSVFIEYHIRTAWPLAQPMVNVEVWVEATYEFLNDLTSEGHGQLRSQHRRAAVGRYWGALQHLRHTDMLLVGLQSFATSSSHYTVPECIRNGHPVFYHTPGRYHHQPPVLSDATSDQYPQFSSFWRPVCLLDINVWQKWLHTHRVGVILAHDHPLPKNLHLTSASGRYGAIHCRQAELALTTLLAEWCDFSLVENYSYVKFFYGEDVDGPERTPVSFLVVRVTSKPPPCLVIRLAFLGGTPGHVRNQMVGQITAKIQGLTFPSRVTMTERSKSLPPAPLPLPLPLPHQDKLDSDMTISASGDLRPPIPRPPLSRASSSAPCCVITHKPVEKILIWYNKTPNNPLNPLISDTPYGSSRYGGRGGGTSKPGNHNMALLARYLHHRRWVWGVQDPTSPAVTLHAVARVLNCLTRIRLQEGFNFAHSCNGIITMVREFNMKLELSEDEEEGMLGPCRVGGEGATGTTYPCVVQYIIFPPHLTNGSKDSLVEDEGDEEGDSVEADGEMQVVTECWVEPQNGVVVAPAPLVNQDPTTPSSYHQPTTSSQQHQPLSSPRGHSQSPSQHQTPTLLQHHLGLTSPRHGGVFPCHSDPTKPPGVGPMTPLSPSGSHTTSSESPGRSQAHSSASRSSSSHLTVHQEVAMELLHHQAILHQSYAYPDAIFHNCNYRQLAQAILVMLETERNTSSSNNTFLRTL</sequence>
<feature type="region of interest" description="Disordered" evidence="1">
    <location>
        <begin position="982"/>
        <end position="1090"/>
    </location>
</feature>
<evidence type="ECO:0008006" key="4">
    <source>
        <dbReference type="Google" id="ProtNLM"/>
    </source>
</evidence>
<dbReference type="PANTHER" id="PTHR14918:SF3">
    <property type="entry name" value="KICSTOR COMPLEX PROTEIN SZT2"/>
    <property type="match status" value="1"/>
</dbReference>
<accession>A0AAE1KFV0</accession>
<gene>
    <name evidence="2" type="ORF">Pcinc_023385</name>
</gene>